<organism evidence="15 16">
    <name type="scientific">Oligosphaera ethanolica</name>
    <dbReference type="NCBI Taxonomy" id="760260"/>
    <lineage>
        <taxon>Bacteria</taxon>
        <taxon>Pseudomonadati</taxon>
        <taxon>Lentisphaerota</taxon>
        <taxon>Oligosphaeria</taxon>
        <taxon>Oligosphaerales</taxon>
        <taxon>Oligosphaeraceae</taxon>
        <taxon>Oligosphaera</taxon>
    </lineage>
</organism>
<feature type="transmembrane region" description="Helical" evidence="14">
    <location>
        <begin position="113"/>
        <end position="132"/>
    </location>
</feature>
<dbReference type="EMBL" id="JAUSVL010000001">
    <property type="protein sequence ID" value="MDQ0291445.1"/>
    <property type="molecule type" value="Genomic_DNA"/>
</dbReference>
<dbReference type="NCBIfam" id="TIGR00753">
    <property type="entry name" value="undec_PP_bacA"/>
    <property type="match status" value="1"/>
</dbReference>
<keyword evidence="9 14" id="KW-0472">Membrane</keyword>
<keyword evidence="16" id="KW-1185">Reference proteome</keyword>
<dbReference type="GO" id="GO:0009252">
    <property type="term" value="P:peptidoglycan biosynthetic process"/>
    <property type="evidence" value="ECO:0007669"/>
    <property type="project" value="UniProtKB-KW"/>
</dbReference>
<protein>
    <recommendedName>
        <fullName evidence="4 14">Undecaprenyl-diphosphatase</fullName>
        <ecNumber evidence="3 14">3.6.1.27</ecNumber>
    </recommendedName>
    <alternativeName>
        <fullName evidence="12 14">Bacitracin resistance protein</fullName>
    </alternativeName>
    <alternativeName>
        <fullName evidence="11 14">Undecaprenyl pyrophosphate phosphatase</fullName>
    </alternativeName>
</protein>
<dbReference type="GO" id="GO:0008360">
    <property type="term" value="P:regulation of cell shape"/>
    <property type="evidence" value="ECO:0007669"/>
    <property type="project" value="UniProtKB-KW"/>
</dbReference>
<feature type="transmembrane region" description="Helical" evidence="14">
    <location>
        <begin position="185"/>
        <end position="206"/>
    </location>
</feature>
<evidence type="ECO:0000256" key="14">
    <source>
        <dbReference type="HAMAP-Rule" id="MF_01006"/>
    </source>
</evidence>
<feature type="transmembrane region" description="Helical" evidence="14">
    <location>
        <begin position="45"/>
        <end position="61"/>
    </location>
</feature>
<evidence type="ECO:0000256" key="1">
    <source>
        <dbReference type="ARBA" id="ARBA00004651"/>
    </source>
</evidence>
<gene>
    <name evidence="14" type="primary">uppP</name>
    <name evidence="15" type="ORF">J3R75_003552</name>
</gene>
<comment type="caution">
    <text evidence="15">The sequence shown here is derived from an EMBL/GenBank/DDBJ whole genome shotgun (WGS) entry which is preliminary data.</text>
</comment>
<dbReference type="PANTHER" id="PTHR30622:SF3">
    <property type="entry name" value="UNDECAPRENYL-DIPHOSPHATASE"/>
    <property type="match status" value="1"/>
</dbReference>
<keyword evidence="5 14" id="KW-1003">Cell membrane</keyword>
<sequence>MLLSLKTALLGIIQGITEFLPISSTGHMILVDEFMQIDSVFKESFFVIVQLGSILAVLVYFHRKLLPVAALRDRELRCQTFFLWLKTAVGVIPAIVVGGLWGSWIKSQLYDSAIGVGIALFLGGIALLAIESRRLQVKVESIDALSYARAFAIGCIQCLAMIPGVSRSASTILGSLLLGTSRSVAVEYSFLLSIPTMFAASAYSILKEGASLTGEQWLATAVGFVVAFLVSWAVIAFLMDYIRRRDFKVFGWYRIVLGVLIILWFAVLGN</sequence>
<keyword evidence="7 14" id="KW-0378">Hydrolase</keyword>
<keyword evidence="6 14" id="KW-0812">Transmembrane</keyword>
<dbReference type="Proteomes" id="UP001238163">
    <property type="component" value="Unassembled WGS sequence"/>
</dbReference>
<keyword evidence="14" id="KW-0133">Cell shape</keyword>
<evidence type="ECO:0000256" key="3">
    <source>
        <dbReference type="ARBA" id="ARBA00012374"/>
    </source>
</evidence>
<name>A0AAE4AQE3_9BACT</name>
<keyword evidence="10 14" id="KW-0046">Antibiotic resistance</keyword>
<comment type="miscellaneous">
    <text evidence="14">Bacitracin is thought to be involved in the inhibition of peptidoglycan synthesis by sequestering undecaprenyl diphosphate, thereby reducing the pool of lipid carrier available.</text>
</comment>
<dbReference type="InterPro" id="IPR003824">
    <property type="entry name" value="UppP"/>
</dbReference>
<evidence type="ECO:0000256" key="10">
    <source>
        <dbReference type="ARBA" id="ARBA00023251"/>
    </source>
</evidence>
<dbReference type="GO" id="GO:0071555">
    <property type="term" value="P:cell wall organization"/>
    <property type="evidence" value="ECO:0007669"/>
    <property type="project" value="UniProtKB-KW"/>
</dbReference>
<feature type="transmembrane region" description="Helical" evidence="14">
    <location>
        <begin position="218"/>
        <end position="239"/>
    </location>
</feature>
<evidence type="ECO:0000256" key="7">
    <source>
        <dbReference type="ARBA" id="ARBA00022801"/>
    </source>
</evidence>
<evidence type="ECO:0000256" key="2">
    <source>
        <dbReference type="ARBA" id="ARBA00010621"/>
    </source>
</evidence>
<comment type="catalytic activity">
    <reaction evidence="13 14">
        <text>di-trans,octa-cis-undecaprenyl diphosphate + H2O = di-trans,octa-cis-undecaprenyl phosphate + phosphate + H(+)</text>
        <dbReference type="Rhea" id="RHEA:28094"/>
        <dbReference type="ChEBI" id="CHEBI:15377"/>
        <dbReference type="ChEBI" id="CHEBI:15378"/>
        <dbReference type="ChEBI" id="CHEBI:43474"/>
        <dbReference type="ChEBI" id="CHEBI:58405"/>
        <dbReference type="ChEBI" id="CHEBI:60392"/>
        <dbReference type="EC" id="3.6.1.27"/>
    </reaction>
</comment>
<keyword evidence="14" id="KW-0573">Peptidoglycan synthesis</keyword>
<evidence type="ECO:0000256" key="6">
    <source>
        <dbReference type="ARBA" id="ARBA00022692"/>
    </source>
</evidence>
<feature type="transmembrane region" description="Helical" evidence="14">
    <location>
        <begin position="251"/>
        <end position="269"/>
    </location>
</feature>
<dbReference type="Pfam" id="PF02673">
    <property type="entry name" value="BacA"/>
    <property type="match status" value="1"/>
</dbReference>
<evidence type="ECO:0000256" key="13">
    <source>
        <dbReference type="ARBA" id="ARBA00047594"/>
    </source>
</evidence>
<dbReference type="NCBIfam" id="NF001390">
    <property type="entry name" value="PRK00281.1-4"/>
    <property type="match status" value="1"/>
</dbReference>
<evidence type="ECO:0000256" key="5">
    <source>
        <dbReference type="ARBA" id="ARBA00022475"/>
    </source>
</evidence>
<accession>A0AAE4AQE3</accession>
<evidence type="ECO:0000256" key="9">
    <source>
        <dbReference type="ARBA" id="ARBA00023136"/>
    </source>
</evidence>
<evidence type="ECO:0000256" key="8">
    <source>
        <dbReference type="ARBA" id="ARBA00022989"/>
    </source>
</evidence>
<comment type="similarity">
    <text evidence="2 14">Belongs to the UppP family.</text>
</comment>
<dbReference type="PANTHER" id="PTHR30622">
    <property type="entry name" value="UNDECAPRENYL-DIPHOSPHATASE"/>
    <property type="match status" value="1"/>
</dbReference>
<dbReference type="RefSeq" id="WP_307264238.1">
    <property type="nucleotide sequence ID" value="NZ_JAUSVL010000001.1"/>
</dbReference>
<dbReference type="GO" id="GO:0046677">
    <property type="term" value="P:response to antibiotic"/>
    <property type="evidence" value="ECO:0007669"/>
    <property type="project" value="UniProtKB-UniRule"/>
</dbReference>
<evidence type="ECO:0000313" key="16">
    <source>
        <dbReference type="Proteomes" id="UP001238163"/>
    </source>
</evidence>
<dbReference type="HAMAP" id="MF_01006">
    <property type="entry name" value="Undec_diphosphatase"/>
    <property type="match status" value="1"/>
</dbReference>
<evidence type="ECO:0000256" key="11">
    <source>
        <dbReference type="ARBA" id="ARBA00032707"/>
    </source>
</evidence>
<keyword evidence="8 14" id="KW-1133">Transmembrane helix</keyword>
<reference evidence="15" key="1">
    <citation type="submission" date="2023-07" db="EMBL/GenBank/DDBJ databases">
        <title>Genomic Encyclopedia of Type Strains, Phase IV (KMG-IV): sequencing the most valuable type-strain genomes for metagenomic binning, comparative biology and taxonomic classification.</title>
        <authorList>
            <person name="Goeker M."/>
        </authorList>
    </citation>
    <scope>NUCLEOTIDE SEQUENCE</scope>
    <source>
        <strain evidence="15">DSM 24202</strain>
    </source>
</reference>
<dbReference type="GO" id="GO:0050380">
    <property type="term" value="F:undecaprenyl-diphosphatase activity"/>
    <property type="evidence" value="ECO:0007669"/>
    <property type="project" value="UniProtKB-UniRule"/>
</dbReference>
<proteinExistence type="inferred from homology"/>
<evidence type="ECO:0000256" key="4">
    <source>
        <dbReference type="ARBA" id="ARBA00021581"/>
    </source>
</evidence>
<dbReference type="EC" id="3.6.1.27" evidence="3 14"/>
<dbReference type="GO" id="GO:0005886">
    <property type="term" value="C:plasma membrane"/>
    <property type="evidence" value="ECO:0007669"/>
    <property type="project" value="UniProtKB-SubCell"/>
</dbReference>
<evidence type="ECO:0000256" key="12">
    <source>
        <dbReference type="ARBA" id="ARBA00032932"/>
    </source>
</evidence>
<feature type="transmembrane region" description="Helical" evidence="14">
    <location>
        <begin position="81"/>
        <end position="101"/>
    </location>
</feature>
<dbReference type="AlphaFoldDB" id="A0AAE4AQE3"/>
<evidence type="ECO:0000313" key="15">
    <source>
        <dbReference type="EMBL" id="MDQ0291445.1"/>
    </source>
</evidence>
<comment type="function">
    <text evidence="14">Catalyzes the dephosphorylation of undecaprenyl diphosphate (UPP). Confers resistance to bacitracin.</text>
</comment>
<comment type="subcellular location">
    <subcellularLocation>
        <location evidence="1 14">Cell membrane</location>
        <topology evidence="1 14">Multi-pass membrane protein</topology>
    </subcellularLocation>
</comment>
<dbReference type="NCBIfam" id="NF001389">
    <property type="entry name" value="PRK00281.1-2"/>
    <property type="match status" value="1"/>
</dbReference>
<keyword evidence="14" id="KW-0961">Cell wall biogenesis/degradation</keyword>